<keyword evidence="3" id="KW-1185">Reference proteome</keyword>
<accession>A0A0B5DDS1</accession>
<reference evidence="3" key="1">
    <citation type="submission" date="2014-09" db="EMBL/GenBank/DDBJ databases">
        <title>Sequence of the Streptomyces nodosus genome.</title>
        <authorList>
            <person name="Sweeney P."/>
            <person name="Stephens N."/>
            <person name="Murphy C."/>
            <person name="Caffrey P."/>
        </authorList>
    </citation>
    <scope>NUCLEOTIDE SEQUENCE [LARGE SCALE GENOMIC DNA]</scope>
    <source>
        <strain evidence="3">ATCC 14899</strain>
    </source>
</reference>
<feature type="transmembrane region" description="Helical" evidence="1">
    <location>
        <begin position="142"/>
        <end position="159"/>
    </location>
</feature>
<reference evidence="2 3" key="2">
    <citation type="journal article" date="2016" name="Appl. Microbiol. Biotechnol.">
        <title>Exploiting the genome sequence of Streptomyces nodosus for enhanced antibiotic production.</title>
        <authorList>
            <person name="Sweeney P."/>
            <person name="Murphy C.D."/>
            <person name="Caffrey P."/>
        </authorList>
    </citation>
    <scope>NUCLEOTIDE SEQUENCE [LARGE SCALE GENOMIC DNA]</scope>
    <source>
        <strain evidence="2 3">ATCC 14899</strain>
    </source>
</reference>
<feature type="transmembrane region" description="Helical" evidence="1">
    <location>
        <begin position="40"/>
        <end position="62"/>
    </location>
</feature>
<evidence type="ECO:0000313" key="3">
    <source>
        <dbReference type="Proteomes" id="UP000031526"/>
    </source>
</evidence>
<dbReference type="Proteomes" id="UP000031526">
    <property type="component" value="Chromosome"/>
</dbReference>
<proteinExistence type="predicted"/>
<keyword evidence="1" id="KW-0812">Transmembrane</keyword>
<feature type="transmembrane region" description="Helical" evidence="1">
    <location>
        <begin position="12"/>
        <end position="34"/>
    </location>
</feature>
<dbReference type="AlphaFoldDB" id="A0A0B5DDS1"/>
<feature type="transmembrane region" description="Helical" evidence="1">
    <location>
        <begin position="179"/>
        <end position="196"/>
    </location>
</feature>
<evidence type="ECO:0008006" key="4">
    <source>
        <dbReference type="Google" id="ProtNLM"/>
    </source>
</evidence>
<evidence type="ECO:0000313" key="2">
    <source>
        <dbReference type="EMBL" id="AJE41369.1"/>
    </source>
</evidence>
<gene>
    <name evidence="2" type="ORF">SNOD_15985</name>
</gene>
<protein>
    <recommendedName>
        <fullName evidence="4">ABC transporter</fullName>
    </recommendedName>
</protein>
<evidence type="ECO:0000256" key="1">
    <source>
        <dbReference type="SAM" id="Phobius"/>
    </source>
</evidence>
<keyword evidence="1" id="KW-1133">Transmembrane helix</keyword>
<feature type="transmembrane region" description="Helical" evidence="1">
    <location>
        <begin position="114"/>
        <end position="135"/>
    </location>
</feature>
<dbReference type="EMBL" id="CP009313">
    <property type="protein sequence ID" value="AJE41369.1"/>
    <property type="molecule type" value="Genomic_DNA"/>
</dbReference>
<dbReference type="STRING" id="40318.SNOD_15985"/>
<feature type="transmembrane region" description="Helical" evidence="1">
    <location>
        <begin position="82"/>
        <end position="102"/>
    </location>
</feature>
<organism evidence="2 3">
    <name type="scientific">Streptomyces nodosus</name>
    <dbReference type="NCBI Taxonomy" id="40318"/>
    <lineage>
        <taxon>Bacteria</taxon>
        <taxon>Bacillati</taxon>
        <taxon>Actinomycetota</taxon>
        <taxon>Actinomycetes</taxon>
        <taxon>Kitasatosporales</taxon>
        <taxon>Streptomycetaceae</taxon>
        <taxon>Streptomyces</taxon>
    </lineage>
</organism>
<sequence>MRELAPPVWRGLPRWALGAACGLGPVLVGLARLIPGGLDGALALVLMRCAALVPALGLACVLDDPARHSTATVPTRRSVRSALRMAQAVPLAALSWTAALLLVPGDIRPPAGDLALEAAALTALALAGAAAAVRFTEAPQPGPGVAVLLLMGTALALLLPERWCLFARLGSTQWAEAHQRWAVLLLLTVPVVALLLPEPIRRMRLPDVAHR</sequence>
<dbReference type="HOGENOM" id="CLU_1160605_0_0_11"/>
<keyword evidence="1" id="KW-0472">Membrane</keyword>
<name>A0A0B5DDS1_9ACTN</name>